<reference evidence="3 4" key="1">
    <citation type="submission" date="2024-04" db="EMBL/GenBank/DDBJ databases">
        <title>Tritrichomonas musculus Genome.</title>
        <authorList>
            <person name="Alves-Ferreira E."/>
            <person name="Grigg M."/>
            <person name="Lorenzi H."/>
            <person name="Galac M."/>
        </authorList>
    </citation>
    <scope>NUCLEOTIDE SEQUENCE [LARGE SCALE GENOMIC DNA]</scope>
    <source>
        <strain evidence="3 4">EAF2021</strain>
    </source>
</reference>
<name>A0ABR2JRD2_9EUKA</name>
<accession>A0ABR2JRD2</accession>
<evidence type="ECO:0000256" key="2">
    <source>
        <dbReference type="SAM" id="Phobius"/>
    </source>
</evidence>
<protein>
    <recommendedName>
        <fullName evidence="5">FPL domain-containing protein</fullName>
    </recommendedName>
</protein>
<comment type="similarity">
    <text evidence="1">Belongs to the SAPS family.</text>
</comment>
<keyword evidence="2" id="KW-0812">Transmembrane</keyword>
<dbReference type="EMBL" id="JAPFFF010000010">
    <property type="protein sequence ID" value="KAK8880956.1"/>
    <property type="molecule type" value="Genomic_DNA"/>
</dbReference>
<proteinExistence type="inferred from homology"/>
<keyword evidence="2" id="KW-1133">Transmembrane helix</keyword>
<dbReference type="Proteomes" id="UP001470230">
    <property type="component" value="Unassembled WGS sequence"/>
</dbReference>
<dbReference type="Pfam" id="PF04499">
    <property type="entry name" value="SAPS"/>
    <property type="match status" value="1"/>
</dbReference>
<comment type="caution">
    <text evidence="3">The sequence shown here is derived from an EMBL/GenBank/DDBJ whole genome shotgun (WGS) entry which is preliminary data.</text>
</comment>
<gene>
    <name evidence="3" type="ORF">M9Y10_003662</name>
</gene>
<evidence type="ECO:0000256" key="1">
    <source>
        <dbReference type="ARBA" id="ARBA00006180"/>
    </source>
</evidence>
<sequence length="462" mass="54624">MKQLKQLPRLSERTRIDEIINDPSTSLKDLLFFDIAVDPSKIDIRILRYFLNHFDQFVSCILGISNIGRQYQVACARILLFHFDFFIENTNILNIFYDYAFKLDEYSEISYTAYFTILRQIIFENPTKINESLRKEFRDPRYFEIIFSRLDISQNFYFIMQTITDIKLEFRSFLKKCNNLFNIVLLSVLSDSPILVERGQLVLFTLIRNTSIDNAPLLLLKDNAIDKVIQSKLDHPTNGGFLFLKELYLLSGTFSSHFWSIIPKSNSSKWKVVKSIIMNYFGQYCSFIINSDFFNDKVNGCCKLCMTLFSHQKKINPYYVTCLEKLFQMFFKYPTNTFLHETCYQIILGLKKKRLLTPLLIEQLSLSDEIIECYKQRDNNQTSAYWGHLRLISELITNSKLKKNQKWKEIVISENNQREEIIKHEYGGFNRIQNSPIFLYTIIIISILLITFLFIYCFASLK</sequence>
<evidence type="ECO:0008006" key="5">
    <source>
        <dbReference type="Google" id="ProtNLM"/>
    </source>
</evidence>
<organism evidence="3 4">
    <name type="scientific">Tritrichomonas musculus</name>
    <dbReference type="NCBI Taxonomy" id="1915356"/>
    <lineage>
        <taxon>Eukaryota</taxon>
        <taxon>Metamonada</taxon>
        <taxon>Parabasalia</taxon>
        <taxon>Tritrichomonadida</taxon>
        <taxon>Tritrichomonadidae</taxon>
        <taxon>Tritrichomonas</taxon>
    </lineage>
</organism>
<keyword evidence="2" id="KW-0472">Membrane</keyword>
<evidence type="ECO:0000313" key="4">
    <source>
        <dbReference type="Proteomes" id="UP001470230"/>
    </source>
</evidence>
<evidence type="ECO:0000313" key="3">
    <source>
        <dbReference type="EMBL" id="KAK8880956.1"/>
    </source>
</evidence>
<dbReference type="InterPro" id="IPR007587">
    <property type="entry name" value="SAPS"/>
</dbReference>
<keyword evidence="4" id="KW-1185">Reference proteome</keyword>
<feature type="transmembrane region" description="Helical" evidence="2">
    <location>
        <begin position="437"/>
        <end position="459"/>
    </location>
</feature>